<organism evidence="2 3">
    <name type="scientific">Pterulicium gracile</name>
    <dbReference type="NCBI Taxonomy" id="1884261"/>
    <lineage>
        <taxon>Eukaryota</taxon>
        <taxon>Fungi</taxon>
        <taxon>Dikarya</taxon>
        <taxon>Basidiomycota</taxon>
        <taxon>Agaricomycotina</taxon>
        <taxon>Agaricomycetes</taxon>
        <taxon>Agaricomycetidae</taxon>
        <taxon>Agaricales</taxon>
        <taxon>Pleurotineae</taxon>
        <taxon>Pterulaceae</taxon>
        <taxon>Pterulicium</taxon>
    </lineage>
</organism>
<dbReference type="STRING" id="1884261.A0A5C3QL03"/>
<feature type="compositionally biased region" description="Low complexity" evidence="1">
    <location>
        <begin position="145"/>
        <end position="161"/>
    </location>
</feature>
<feature type="compositionally biased region" description="Low complexity" evidence="1">
    <location>
        <begin position="490"/>
        <end position="504"/>
    </location>
</feature>
<feature type="compositionally biased region" description="Polar residues" evidence="1">
    <location>
        <begin position="290"/>
        <end position="305"/>
    </location>
</feature>
<dbReference type="PANTHER" id="PTHR15615">
    <property type="match status" value="1"/>
</dbReference>
<feature type="region of interest" description="Disordered" evidence="1">
    <location>
        <begin position="490"/>
        <end position="509"/>
    </location>
</feature>
<dbReference type="AlphaFoldDB" id="A0A5C3QL03"/>
<dbReference type="Proteomes" id="UP000305067">
    <property type="component" value="Unassembled WGS sequence"/>
</dbReference>
<dbReference type="GO" id="GO:0005634">
    <property type="term" value="C:nucleus"/>
    <property type="evidence" value="ECO:0007669"/>
    <property type="project" value="TreeGrafter"/>
</dbReference>
<dbReference type="OrthoDB" id="286814at2759"/>
<evidence type="ECO:0008006" key="4">
    <source>
        <dbReference type="Google" id="ProtNLM"/>
    </source>
</evidence>
<proteinExistence type="predicted"/>
<dbReference type="Gene3D" id="1.10.472.10">
    <property type="entry name" value="Cyclin-like"/>
    <property type="match status" value="1"/>
</dbReference>
<accession>A0A5C3QL03</accession>
<name>A0A5C3QL03_9AGAR</name>
<feature type="region of interest" description="Disordered" evidence="1">
    <location>
        <begin position="1"/>
        <end position="61"/>
    </location>
</feature>
<evidence type="ECO:0000256" key="1">
    <source>
        <dbReference type="SAM" id="MobiDB-lite"/>
    </source>
</evidence>
<evidence type="ECO:0000313" key="2">
    <source>
        <dbReference type="EMBL" id="TFL02452.1"/>
    </source>
</evidence>
<sequence length="627" mass="66903">MHSVSHSLSHRAQPARRSVRWQPYNSIVTPHSDKPTSSPRHPVIPTKALLPSTPSTSSTPLCETDRLRQALPNPKEQTLRASSTKTKHAISLVDQAAKSLCEIWHPYDIPAAFLSSSGAAVTIGGAPDALPRPAIGGSSITTRRSPTIQSSAQSSSTVKTSPVTQTRSLGSHELVASQAARSNEVPMKSFVHELCRRSRTSGMVLQTALCYLEALRSKVPQLVRVEMEGKGVRGDPDLSSRITTLDDSFSAEAMTLVGLETHACDGGEDLIATIKVLDDCPLVETPSQSNLEDLDITPTSEKPNISTTSSSLPSPLLCPRRAFVASLILATKFTQDRCYSNRAWGKLCGLPPREIGRCERALGDALEWRLWVGKKQPVRTFGRSQSEGTVLSPPADGGVWAAPVPAPSLPLPAAHVAQFVGVASQKPCCPTVLKPSASGLRRSTTAPNFSPSSFSPILVQPIVQPGQQPIASTSTSAQFQQLFYEPEGISPVPSLSHSPSSTESSDGDQTIQMSTFFGENMISNMSGTLPKAPFDMDSWSWTAQVALSMPSAHPIPPVPIPHAPHKLFLPKAMMDDAAAPSGIIPEPMVGILEDGYKGTGDAFCGQEEAFVTYGGGAGMAWDHSLVY</sequence>
<keyword evidence="3" id="KW-1185">Reference proteome</keyword>
<reference evidence="2 3" key="1">
    <citation type="journal article" date="2019" name="Nat. Ecol. Evol.">
        <title>Megaphylogeny resolves global patterns of mushroom evolution.</title>
        <authorList>
            <person name="Varga T."/>
            <person name="Krizsan K."/>
            <person name="Foldi C."/>
            <person name="Dima B."/>
            <person name="Sanchez-Garcia M."/>
            <person name="Sanchez-Ramirez S."/>
            <person name="Szollosi G.J."/>
            <person name="Szarkandi J.G."/>
            <person name="Papp V."/>
            <person name="Albert L."/>
            <person name="Andreopoulos W."/>
            <person name="Angelini C."/>
            <person name="Antonin V."/>
            <person name="Barry K.W."/>
            <person name="Bougher N.L."/>
            <person name="Buchanan P."/>
            <person name="Buyck B."/>
            <person name="Bense V."/>
            <person name="Catcheside P."/>
            <person name="Chovatia M."/>
            <person name="Cooper J."/>
            <person name="Damon W."/>
            <person name="Desjardin D."/>
            <person name="Finy P."/>
            <person name="Geml J."/>
            <person name="Haridas S."/>
            <person name="Hughes K."/>
            <person name="Justo A."/>
            <person name="Karasinski D."/>
            <person name="Kautmanova I."/>
            <person name="Kiss B."/>
            <person name="Kocsube S."/>
            <person name="Kotiranta H."/>
            <person name="LaButti K.M."/>
            <person name="Lechner B.E."/>
            <person name="Liimatainen K."/>
            <person name="Lipzen A."/>
            <person name="Lukacs Z."/>
            <person name="Mihaltcheva S."/>
            <person name="Morgado L.N."/>
            <person name="Niskanen T."/>
            <person name="Noordeloos M.E."/>
            <person name="Ohm R.A."/>
            <person name="Ortiz-Santana B."/>
            <person name="Ovrebo C."/>
            <person name="Racz N."/>
            <person name="Riley R."/>
            <person name="Savchenko A."/>
            <person name="Shiryaev A."/>
            <person name="Soop K."/>
            <person name="Spirin V."/>
            <person name="Szebenyi C."/>
            <person name="Tomsovsky M."/>
            <person name="Tulloss R.E."/>
            <person name="Uehling J."/>
            <person name="Grigoriev I.V."/>
            <person name="Vagvolgyi C."/>
            <person name="Papp T."/>
            <person name="Martin F.M."/>
            <person name="Miettinen O."/>
            <person name="Hibbett D.S."/>
            <person name="Nagy L.G."/>
        </authorList>
    </citation>
    <scope>NUCLEOTIDE SEQUENCE [LARGE SCALE GENOMIC DNA]</scope>
    <source>
        <strain evidence="2 3">CBS 309.79</strain>
    </source>
</reference>
<dbReference type="InterPro" id="IPR013922">
    <property type="entry name" value="Cyclin_PHO80-like"/>
</dbReference>
<dbReference type="EMBL" id="ML178822">
    <property type="protein sequence ID" value="TFL02452.1"/>
    <property type="molecule type" value="Genomic_DNA"/>
</dbReference>
<dbReference type="GO" id="GO:0019901">
    <property type="term" value="F:protein kinase binding"/>
    <property type="evidence" value="ECO:0007669"/>
    <property type="project" value="InterPro"/>
</dbReference>
<protein>
    <recommendedName>
        <fullName evidence="4">Cyclin N-terminal domain-containing protein</fullName>
    </recommendedName>
</protein>
<dbReference type="PANTHER" id="PTHR15615:SF36">
    <property type="entry name" value="PHO85 CYCLIN-5"/>
    <property type="match status" value="1"/>
</dbReference>
<dbReference type="GO" id="GO:0016538">
    <property type="term" value="F:cyclin-dependent protein serine/threonine kinase regulator activity"/>
    <property type="evidence" value="ECO:0007669"/>
    <property type="project" value="TreeGrafter"/>
</dbReference>
<feature type="compositionally biased region" description="Low complexity" evidence="1">
    <location>
        <begin position="49"/>
        <end position="61"/>
    </location>
</feature>
<dbReference type="CDD" id="cd20557">
    <property type="entry name" value="CYCLIN_ScPCL1-like"/>
    <property type="match status" value="1"/>
</dbReference>
<dbReference type="GO" id="GO:0000307">
    <property type="term" value="C:cyclin-dependent protein kinase holoenzyme complex"/>
    <property type="evidence" value="ECO:0007669"/>
    <property type="project" value="TreeGrafter"/>
</dbReference>
<gene>
    <name evidence="2" type="ORF">BDV98DRAFT_565834</name>
</gene>
<evidence type="ECO:0000313" key="3">
    <source>
        <dbReference type="Proteomes" id="UP000305067"/>
    </source>
</evidence>
<feature type="region of interest" description="Disordered" evidence="1">
    <location>
        <begin position="137"/>
        <end position="166"/>
    </location>
</feature>
<feature type="compositionally biased region" description="Polar residues" evidence="1">
    <location>
        <begin position="23"/>
        <end position="39"/>
    </location>
</feature>
<feature type="region of interest" description="Disordered" evidence="1">
    <location>
        <begin position="290"/>
        <end position="311"/>
    </location>
</feature>